<dbReference type="GO" id="GO:0004674">
    <property type="term" value="F:protein serine/threonine kinase activity"/>
    <property type="evidence" value="ECO:0007669"/>
    <property type="project" value="UniProtKB-EC"/>
</dbReference>
<dbReference type="InterPro" id="IPR008271">
    <property type="entry name" value="Ser/Thr_kinase_AS"/>
</dbReference>
<organism evidence="7 8">
    <name type="scientific">Botrimarina hoheduenensis</name>
    <dbReference type="NCBI Taxonomy" id="2528000"/>
    <lineage>
        <taxon>Bacteria</taxon>
        <taxon>Pseudomonadati</taxon>
        <taxon>Planctomycetota</taxon>
        <taxon>Planctomycetia</taxon>
        <taxon>Pirellulales</taxon>
        <taxon>Lacipirellulaceae</taxon>
        <taxon>Botrimarina</taxon>
    </lineage>
</organism>
<evidence type="ECO:0000256" key="3">
    <source>
        <dbReference type="ARBA" id="ARBA00022777"/>
    </source>
</evidence>
<feature type="domain" description="Protein kinase" evidence="6">
    <location>
        <begin position="73"/>
        <end position="337"/>
    </location>
</feature>
<dbReference type="SUPFAM" id="SSF56112">
    <property type="entry name" value="Protein kinase-like (PK-like)"/>
    <property type="match status" value="1"/>
</dbReference>
<reference evidence="7 8" key="1">
    <citation type="submission" date="2019-02" db="EMBL/GenBank/DDBJ databases">
        <title>Deep-cultivation of Planctomycetes and their phenomic and genomic characterization uncovers novel biology.</title>
        <authorList>
            <person name="Wiegand S."/>
            <person name="Jogler M."/>
            <person name="Boedeker C."/>
            <person name="Pinto D."/>
            <person name="Vollmers J."/>
            <person name="Rivas-Marin E."/>
            <person name="Kohn T."/>
            <person name="Peeters S.H."/>
            <person name="Heuer A."/>
            <person name="Rast P."/>
            <person name="Oberbeckmann S."/>
            <person name="Bunk B."/>
            <person name="Jeske O."/>
            <person name="Meyerdierks A."/>
            <person name="Storesund J.E."/>
            <person name="Kallscheuer N."/>
            <person name="Luecker S."/>
            <person name="Lage O.M."/>
            <person name="Pohl T."/>
            <person name="Merkel B.J."/>
            <person name="Hornburger P."/>
            <person name="Mueller R.-W."/>
            <person name="Bruemmer F."/>
            <person name="Labrenz M."/>
            <person name="Spormann A.M."/>
            <person name="Op Den Camp H."/>
            <person name="Overmann J."/>
            <person name="Amann R."/>
            <person name="Jetten M.S.M."/>
            <person name="Mascher T."/>
            <person name="Medema M.H."/>
            <person name="Devos D.P."/>
            <person name="Kaster A.-K."/>
            <person name="Ovreas L."/>
            <person name="Rohde M."/>
            <person name="Galperin M.Y."/>
            <person name="Jogler C."/>
        </authorList>
    </citation>
    <scope>NUCLEOTIDE SEQUENCE [LARGE SCALE GENOMIC DNA]</scope>
    <source>
        <strain evidence="7 8">Pla111</strain>
    </source>
</reference>
<dbReference type="PROSITE" id="PS50011">
    <property type="entry name" value="PROTEIN_KINASE_DOM"/>
    <property type="match status" value="1"/>
</dbReference>
<feature type="compositionally biased region" description="Basic and acidic residues" evidence="5">
    <location>
        <begin position="388"/>
        <end position="398"/>
    </location>
</feature>
<evidence type="ECO:0000256" key="1">
    <source>
        <dbReference type="ARBA" id="ARBA00022679"/>
    </source>
</evidence>
<evidence type="ECO:0000259" key="6">
    <source>
        <dbReference type="PROSITE" id="PS50011"/>
    </source>
</evidence>
<dbReference type="Gene3D" id="1.10.510.10">
    <property type="entry name" value="Transferase(Phosphotransferase) domain 1"/>
    <property type="match status" value="1"/>
</dbReference>
<keyword evidence="3 7" id="KW-0418">Kinase</keyword>
<name>A0A5C5VYJ1_9BACT</name>
<protein>
    <submittedName>
        <fullName evidence="7">Serine/threonine-protein kinase StkP</fullName>
        <ecNumber evidence="7">2.7.11.1</ecNumber>
    </submittedName>
</protein>
<dbReference type="InterPro" id="IPR011009">
    <property type="entry name" value="Kinase-like_dom_sf"/>
</dbReference>
<comment type="caution">
    <text evidence="7">The sequence shown here is derived from an EMBL/GenBank/DDBJ whole genome shotgun (WGS) entry which is preliminary data.</text>
</comment>
<keyword evidence="4" id="KW-0067">ATP-binding</keyword>
<dbReference type="InterPro" id="IPR000719">
    <property type="entry name" value="Prot_kinase_dom"/>
</dbReference>
<keyword evidence="8" id="KW-1185">Reference proteome</keyword>
<dbReference type="EC" id="2.7.11.1" evidence="7"/>
<feature type="region of interest" description="Disordered" evidence="5">
    <location>
        <begin position="361"/>
        <end position="427"/>
    </location>
</feature>
<evidence type="ECO:0000256" key="4">
    <source>
        <dbReference type="ARBA" id="ARBA00022840"/>
    </source>
</evidence>
<dbReference type="PANTHER" id="PTHR43289:SF6">
    <property type="entry name" value="SERINE_THREONINE-PROTEIN KINASE NEKL-3"/>
    <property type="match status" value="1"/>
</dbReference>
<keyword evidence="2" id="KW-0547">Nucleotide-binding</keyword>
<dbReference type="GO" id="GO:0005524">
    <property type="term" value="F:ATP binding"/>
    <property type="evidence" value="ECO:0007669"/>
    <property type="project" value="UniProtKB-KW"/>
</dbReference>
<dbReference type="SMART" id="SM00220">
    <property type="entry name" value="S_TKc"/>
    <property type="match status" value="1"/>
</dbReference>
<dbReference type="Proteomes" id="UP000318995">
    <property type="component" value="Unassembled WGS sequence"/>
</dbReference>
<gene>
    <name evidence="7" type="primary">stkP_2</name>
    <name evidence="7" type="ORF">Pla111_28780</name>
</gene>
<evidence type="ECO:0000313" key="8">
    <source>
        <dbReference type="Proteomes" id="UP000318995"/>
    </source>
</evidence>
<dbReference type="PROSITE" id="PS00108">
    <property type="entry name" value="PROTEIN_KINASE_ST"/>
    <property type="match status" value="1"/>
</dbReference>
<proteinExistence type="predicted"/>
<dbReference type="CDD" id="cd14014">
    <property type="entry name" value="STKc_PknB_like"/>
    <property type="match status" value="1"/>
</dbReference>
<accession>A0A5C5VYJ1</accession>
<evidence type="ECO:0000313" key="7">
    <source>
        <dbReference type="EMBL" id="TWT42572.1"/>
    </source>
</evidence>
<dbReference type="AlphaFoldDB" id="A0A5C5VYJ1"/>
<evidence type="ECO:0000256" key="5">
    <source>
        <dbReference type="SAM" id="MobiDB-lite"/>
    </source>
</evidence>
<keyword evidence="1 7" id="KW-0808">Transferase</keyword>
<dbReference type="EMBL" id="SJPH01000007">
    <property type="protein sequence ID" value="TWT42572.1"/>
    <property type="molecule type" value="Genomic_DNA"/>
</dbReference>
<dbReference type="Pfam" id="PF00069">
    <property type="entry name" value="Pkinase"/>
    <property type="match status" value="1"/>
</dbReference>
<dbReference type="PANTHER" id="PTHR43289">
    <property type="entry name" value="MITOGEN-ACTIVATED PROTEIN KINASE KINASE KINASE 20-RELATED"/>
    <property type="match status" value="1"/>
</dbReference>
<evidence type="ECO:0000256" key="2">
    <source>
        <dbReference type="ARBA" id="ARBA00022741"/>
    </source>
</evidence>
<sequence length="427" mass="47171">MRSTLFRQALVTSGLVDALLLNRIDSAVVAKLPKNEQQQDEYYAALLIESGRVNRWQIEQLNKGRTKFTLGAYRILDSIGSGGMGHVFKGEHELLGRVEAIKVLPHNRSTPEAIASFRHEIRAQAQLDHPNLVRVSYADRDGETYFLVTEYVPGIDLRRLIRRRMGPLPEGVAACLIEQAAVAIDYAHRRGLVHRDVKPGNLLLTPEGDVKVIDLGLAWFLDEDATGVTPQGKGKIVGTSDYLAPEVIRHPGRIVPVSDIYSLGCTLYYALTGKVPFPGGSHLEKMRRHVSDEPTNPLTLNDKLSPTAINLLGRMMAKNPRERIESAAQVVDALRWLHGEHDQLAAADLVAQALLRPTERKRLLTNDPSGNLPDTIGLPTDVSSRVAEQLHEREKQEAEDPVYDDGDTPASEPPGPSGSLWRRFTGG</sequence>